<evidence type="ECO:0000313" key="2">
    <source>
        <dbReference type="EMBL" id="GAP92766.1"/>
    </source>
</evidence>
<feature type="compositionally biased region" description="Basic and acidic residues" evidence="1">
    <location>
        <begin position="1"/>
        <end position="19"/>
    </location>
</feature>
<proteinExistence type="predicted"/>
<keyword evidence="3" id="KW-1185">Reference proteome</keyword>
<organism evidence="2">
    <name type="scientific">Rosellinia necatrix</name>
    <name type="common">White root-rot fungus</name>
    <dbReference type="NCBI Taxonomy" id="77044"/>
    <lineage>
        <taxon>Eukaryota</taxon>
        <taxon>Fungi</taxon>
        <taxon>Dikarya</taxon>
        <taxon>Ascomycota</taxon>
        <taxon>Pezizomycotina</taxon>
        <taxon>Sordariomycetes</taxon>
        <taxon>Xylariomycetidae</taxon>
        <taxon>Xylariales</taxon>
        <taxon>Xylariaceae</taxon>
        <taxon>Rosellinia</taxon>
    </lineage>
</organism>
<dbReference type="AlphaFoldDB" id="A0A1W2TVU0"/>
<name>A0A1W2TVU0_ROSNE</name>
<sequence>MAGLAEEHVKRDKWFERGMGEPPPPNLAGAFSRNDNRHRRGGDRSGIFEAGAPFAKRKQRRRTTFTSATDDTTPPIDPGTIAIPRNRCDLLQRLSPHPPLSGAWRIDRRGGRKRRRKDRVVGRDVNRDGTGATIKRAQGSTRSIHRCRQKTRTQGSSELRDLPSRSGGVGDAEAAQCGGKGRGVPLRGWKKRCSRPQEAVERDSATLKLTWTERVILGTLSMWCGHGSKALCSRSIGRFNKRVGAKHYGGQGRGIIRDGREKAVDRHNASTTQGTGESAVRAGCSGGGRRLRS</sequence>
<evidence type="ECO:0000256" key="1">
    <source>
        <dbReference type="SAM" id="MobiDB-lite"/>
    </source>
</evidence>
<gene>
    <name evidence="2" type="ORF">SAMD00023353_8500280</name>
</gene>
<evidence type="ECO:0000313" key="3">
    <source>
        <dbReference type="Proteomes" id="UP000054516"/>
    </source>
</evidence>
<dbReference type="Proteomes" id="UP000054516">
    <property type="component" value="Unassembled WGS sequence"/>
</dbReference>
<feature type="region of interest" description="Disordered" evidence="1">
    <location>
        <begin position="1"/>
        <end position="80"/>
    </location>
</feature>
<feature type="compositionally biased region" description="Gly residues" evidence="1">
    <location>
        <begin position="284"/>
        <end position="293"/>
    </location>
</feature>
<protein>
    <submittedName>
        <fullName evidence="2">Uncharacterized protein</fullName>
    </submittedName>
</protein>
<dbReference type="EMBL" id="DF977530">
    <property type="protein sequence ID" value="GAP92766.1"/>
    <property type="molecule type" value="Genomic_DNA"/>
</dbReference>
<feature type="region of interest" description="Disordered" evidence="1">
    <location>
        <begin position="267"/>
        <end position="293"/>
    </location>
</feature>
<reference evidence="2" key="1">
    <citation type="submission" date="2016-03" db="EMBL/GenBank/DDBJ databases">
        <title>Draft genome sequence of Rosellinia necatrix.</title>
        <authorList>
            <person name="Kanematsu S."/>
        </authorList>
    </citation>
    <scope>NUCLEOTIDE SEQUENCE [LARGE SCALE GENOMIC DNA]</scope>
    <source>
        <strain evidence="2">W97</strain>
    </source>
</reference>
<feature type="region of interest" description="Disordered" evidence="1">
    <location>
        <begin position="100"/>
        <end position="181"/>
    </location>
</feature>
<accession>A0A1W2TVU0</accession>
<feature type="compositionally biased region" description="Low complexity" evidence="1">
    <location>
        <begin position="64"/>
        <end position="80"/>
    </location>
</feature>